<gene>
    <name evidence="13" type="ORF">IAC87_01560</name>
</gene>
<comment type="function">
    <text evidence="2">Catalyzes the dismutation of two molecules of 6,7-dimethyl-8-ribityllumazine, resulting in the formation of riboflavin and 5-amino-6-(D-ribitylamino)uracil.</text>
</comment>
<dbReference type="InterPro" id="IPR023366">
    <property type="entry name" value="ATP_synth_asu-like_sf"/>
</dbReference>
<dbReference type="PANTHER" id="PTHR21098:SF12">
    <property type="entry name" value="RIBOFLAVIN SYNTHASE"/>
    <property type="match status" value="1"/>
</dbReference>
<evidence type="ECO:0000259" key="12">
    <source>
        <dbReference type="PROSITE" id="PS51177"/>
    </source>
</evidence>
<keyword evidence="7" id="KW-0686">Riboflavin biosynthesis</keyword>
<dbReference type="InterPro" id="IPR001783">
    <property type="entry name" value="Lumazine-bd"/>
</dbReference>
<dbReference type="Proteomes" id="UP000823772">
    <property type="component" value="Unassembled WGS sequence"/>
</dbReference>
<proteinExistence type="predicted"/>
<evidence type="ECO:0000313" key="14">
    <source>
        <dbReference type="Proteomes" id="UP000823772"/>
    </source>
</evidence>
<dbReference type="InterPro" id="IPR017938">
    <property type="entry name" value="Riboflavin_synthase-like_b-brl"/>
</dbReference>
<dbReference type="NCBIfam" id="TIGR00187">
    <property type="entry name" value="ribE"/>
    <property type="match status" value="1"/>
</dbReference>
<dbReference type="Gene3D" id="2.40.30.20">
    <property type="match status" value="2"/>
</dbReference>
<evidence type="ECO:0000256" key="6">
    <source>
        <dbReference type="ARBA" id="ARBA00013950"/>
    </source>
</evidence>
<accession>A0A9D9NPP8</accession>
<dbReference type="FunFam" id="2.40.30.20:FF:000004">
    <property type="entry name" value="Riboflavin synthase, alpha subunit"/>
    <property type="match status" value="1"/>
</dbReference>
<dbReference type="NCBIfam" id="NF006767">
    <property type="entry name" value="PRK09289.1"/>
    <property type="match status" value="1"/>
</dbReference>
<comment type="subunit">
    <text evidence="4">Homotrimer.</text>
</comment>
<evidence type="ECO:0000256" key="3">
    <source>
        <dbReference type="ARBA" id="ARBA00004887"/>
    </source>
</evidence>
<feature type="domain" description="Lumazine-binding" evidence="12">
    <location>
        <begin position="97"/>
        <end position="193"/>
    </location>
</feature>
<feature type="repeat" description="Lumazine-binding" evidence="11">
    <location>
        <begin position="97"/>
        <end position="193"/>
    </location>
</feature>
<dbReference type="AlphaFoldDB" id="A0A9D9NPP8"/>
<dbReference type="GO" id="GO:0004746">
    <property type="term" value="F:riboflavin synthase activity"/>
    <property type="evidence" value="ECO:0007669"/>
    <property type="project" value="UniProtKB-UniRule"/>
</dbReference>
<reference evidence="13" key="1">
    <citation type="submission" date="2020-10" db="EMBL/GenBank/DDBJ databases">
        <authorList>
            <person name="Gilroy R."/>
        </authorList>
    </citation>
    <scope>NUCLEOTIDE SEQUENCE</scope>
    <source>
        <strain evidence="13">B3-2255</strain>
    </source>
</reference>
<name>A0A9D9NPP8_9BACT</name>
<comment type="pathway">
    <text evidence="3">Cofactor biosynthesis; riboflavin biosynthesis; riboflavin from 2-hydroxy-3-oxobutyl phosphate and 5-amino-6-(D-ribitylamino)uracil: step 2/2.</text>
</comment>
<dbReference type="InterPro" id="IPR026017">
    <property type="entry name" value="Lumazine-bd_dom"/>
</dbReference>
<evidence type="ECO:0000256" key="11">
    <source>
        <dbReference type="PROSITE-ProRule" id="PRU00524"/>
    </source>
</evidence>
<dbReference type="PIRSF" id="PIRSF000498">
    <property type="entry name" value="Riboflavin_syn_A"/>
    <property type="match status" value="1"/>
</dbReference>
<protein>
    <recommendedName>
        <fullName evidence="6 10">Riboflavin synthase</fullName>
        <ecNumber evidence="5 10">2.5.1.9</ecNumber>
    </recommendedName>
</protein>
<dbReference type="EMBL" id="JADILY010000029">
    <property type="protein sequence ID" value="MBO8481216.1"/>
    <property type="molecule type" value="Genomic_DNA"/>
</dbReference>
<evidence type="ECO:0000256" key="2">
    <source>
        <dbReference type="ARBA" id="ARBA00002803"/>
    </source>
</evidence>
<dbReference type="EC" id="2.5.1.9" evidence="5 10"/>
<comment type="catalytic activity">
    <reaction evidence="1">
        <text>2 6,7-dimethyl-8-(1-D-ribityl)lumazine + H(+) = 5-amino-6-(D-ribitylamino)uracil + riboflavin</text>
        <dbReference type="Rhea" id="RHEA:20772"/>
        <dbReference type="ChEBI" id="CHEBI:15378"/>
        <dbReference type="ChEBI" id="CHEBI:15934"/>
        <dbReference type="ChEBI" id="CHEBI:57986"/>
        <dbReference type="ChEBI" id="CHEBI:58201"/>
        <dbReference type="EC" id="2.5.1.9"/>
    </reaction>
</comment>
<dbReference type="PANTHER" id="PTHR21098">
    <property type="entry name" value="RIBOFLAVIN SYNTHASE ALPHA CHAIN"/>
    <property type="match status" value="1"/>
</dbReference>
<keyword evidence="8 13" id="KW-0808">Transferase</keyword>
<sequence length="219" mass="22861">MFTGIIEEIGRIVSVRHGAHSAVLGISADKVLEGTAIGDSIAVNGVCLTVTALENSGFSADVMPQTLRRSALQHLRPGSPVNLERAMAAGGRFGGHIVSGHTDACGSVVSLETEDNAVVARIAVSQDILGYIAEKGSVTIDGASLTVSRLHADGFSVSLIPHTRQSTTLGLLKAGDTVNVEVDILARYIGRLLSVSDGRQATQGRLSGITEEFLRENGF</sequence>
<dbReference type="GO" id="GO:0009231">
    <property type="term" value="P:riboflavin biosynthetic process"/>
    <property type="evidence" value="ECO:0007669"/>
    <property type="project" value="UniProtKB-KW"/>
</dbReference>
<keyword evidence="9" id="KW-0677">Repeat</keyword>
<evidence type="ECO:0000256" key="10">
    <source>
        <dbReference type="NCBIfam" id="TIGR00187"/>
    </source>
</evidence>
<evidence type="ECO:0000313" key="13">
    <source>
        <dbReference type="EMBL" id="MBO8481216.1"/>
    </source>
</evidence>
<dbReference type="NCBIfam" id="NF009566">
    <property type="entry name" value="PRK13020.1"/>
    <property type="match status" value="1"/>
</dbReference>
<evidence type="ECO:0000256" key="7">
    <source>
        <dbReference type="ARBA" id="ARBA00022619"/>
    </source>
</evidence>
<organism evidence="13 14">
    <name type="scientific">Candidatus Merdivivens faecigallinarum</name>
    <dbReference type="NCBI Taxonomy" id="2840871"/>
    <lineage>
        <taxon>Bacteria</taxon>
        <taxon>Pseudomonadati</taxon>
        <taxon>Bacteroidota</taxon>
        <taxon>Bacteroidia</taxon>
        <taxon>Bacteroidales</taxon>
        <taxon>Muribaculaceae</taxon>
        <taxon>Muribaculaceae incertae sedis</taxon>
        <taxon>Candidatus Merdivivens</taxon>
    </lineage>
</organism>
<dbReference type="Pfam" id="PF00677">
    <property type="entry name" value="Lum_binding"/>
    <property type="match status" value="2"/>
</dbReference>
<evidence type="ECO:0000256" key="9">
    <source>
        <dbReference type="ARBA" id="ARBA00022737"/>
    </source>
</evidence>
<dbReference type="PROSITE" id="PS51177">
    <property type="entry name" value="LUMAZINE_BIND"/>
    <property type="match status" value="2"/>
</dbReference>
<dbReference type="FunFam" id="2.40.30.20:FF:000003">
    <property type="entry name" value="Riboflavin synthase, alpha subunit"/>
    <property type="match status" value="1"/>
</dbReference>
<evidence type="ECO:0000256" key="8">
    <source>
        <dbReference type="ARBA" id="ARBA00022679"/>
    </source>
</evidence>
<dbReference type="CDD" id="cd00402">
    <property type="entry name" value="Riboflavin_synthase_like"/>
    <property type="match status" value="1"/>
</dbReference>
<evidence type="ECO:0000256" key="1">
    <source>
        <dbReference type="ARBA" id="ARBA00000968"/>
    </source>
</evidence>
<evidence type="ECO:0000256" key="4">
    <source>
        <dbReference type="ARBA" id="ARBA00011233"/>
    </source>
</evidence>
<comment type="caution">
    <text evidence="13">The sequence shown here is derived from an EMBL/GenBank/DDBJ whole genome shotgun (WGS) entry which is preliminary data.</text>
</comment>
<evidence type="ECO:0000256" key="5">
    <source>
        <dbReference type="ARBA" id="ARBA00012827"/>
    </source>
</evidence>
<feature type="domain" description="Lumazine-binding" evidence="12">
    <location>
        <begin position="1"/>
        <end position="96"/>
    </location>
</feature>
<dbReference type="SUPFAM" id="SSF63380">
    <property type="entry name" value="Riboflavin synthase domain-like"/>
    <property type="match status" value="2"/>
</dbReference>
<feature type="repeat" description="Lumazine-binding" evidence="11">
    <location>
        <begin position="1"/>
        <end position="96"/>
    </location>
</feature>
<reference evidence="13" key="2">
    <citation type="journal article" date="2021" name="PeerJ">
        <title>Extensive microbial diversity within the chicken gut microbiome revealed by metagenomics and culture.</title>
        <authorList>
            <person name="Gilroy R."/>
            <person name="Ravi A."/>
            <person name="Getino M."/>
            <person name="Pursley I."/>
            <person name="Horton D.L."/>
            <person name="Alikhan N.F."/>
            <person name="Baker D."/>
            <person name="Gharbi K."/>
            <person name="Hall N."/>
            <person name="Watson M."/>
            <person name="Adriaenssens E.M."/>
            <person name="Foster-Nyarko E."/>
            <person name="Jarju S."/>
            <person name="Secka A."/>
            <person name="Antonio M."/>
            <person name="Oren A."/>
            <person name="Chaudhuri R.R."/>
            <person name="La Ragione R."/>
            <person name="Hildebrand F."/>
            <person name="Pallen M.J."/>
        </authorList>
    </citation>
    <scope>NUCLEOTIDE SEQUENCE</scope>
    <source>
        <strain evidence="13">B3-2255</strain>
    </source>
</reference>